<feature type="region of interest" description="Disordered" evidence="1">
    <location>
        <begin position="137"/>
        <end position="175"/>
    </location>
</feature>
<dbReference type="PANTHER" id="PTHR45654">
    <property type="entry name" value="HOMEOBOX-LEUCINE ZIPPER PROTEIN MERISTEM L1"/>
    <property type="match status" value="1"/>
</dbReference>
<gene>
    <name evidence="3" type="ORF">CTI12_AA041130</name>
</gene>
<protein>
    <recommendedName>
        <fullName evidence="2">HD-Zip IV C-terminal domain-containing protein</fullName>
    </recommendedName>
</protein>
<dbReference type="AlphaFoldDB" id="A0A2U1PAQ0"/>
<dbReference type="InterPro" id="IPR057993">
    <property type="entry name" value="HD-Zip_IV_C"/>
</dbReference>
<organism evidence="3 4">
    <name type="scientific">Artemisia annua</name>
    <name type="common">Sweet wormwood</name>
    <dbReference type="NCBI Taxonomy" id="35608"/>
    <lineage>
        <taxon>Eukaryota</taxon>
        <taxon>Viridiplantae</taxon>
        <taxon>Streptophyta</taxon>
        <taxon>Embryophyta</taxon>
        <taxon>Tracheophyta</taxon>
        <taxon>Spermatophyta</taxon>
        <taxon>Magnoliopsida</taxon>
        <taxon>eudicotyledons</taxon>
        <taxon>Gunneridae</taxon>
        <taxon>Pentapetalae</taxon>
        <taxon>asterids</taxon>
        <taxon>campanulids</taxon>
        <taxon>Asterales</taxon>
        <taxon>Asteraceae</taxon>
        <taxon>Asteroideae</taxon>
        <taxon>Anthemideae</taxon>
        <taxon>Artemisiinae</taxon>
        <taxon>Artemisia</taxon>
    </lineage>
</organism>
<reference evidence="3 4" key="1">
    <citation type="journal article" date="2018" name="Mol. Plant">
        <title>The genome of Artemisia annua provides insight into the evolution of Asteraceae family and artemisinin biosynthesis.</title>
        <authorList>
            <person name="Shen Q."/>
            <person name="Zhang L."/>
            <person name="Liao Z."/>
            <person name="Wang S."/>
            <person name="Yan T."/>
            <person name="Shi P."/>
            <person name="Liu M."/>
            <person name="Fu X."/>
            <person name="Pan Q."/>
            <person name="Wang Y."/>
            <person name="Lv Z."/>
            <person name="Lu X."/>
            <person name="Zhang F."/>
            <person name="Jiang W."/>
            <person name="Ma Y."/>
            <person name="Chen M."/>
            <person name="Hao X."/>
            <person name="Li L."/>
            <person name="Tang Y."/>
            <person name="Lv G."/>
            <person name="Zhou Y."/>
            <person name="Sun X."/>
            <person name="Brodelius P.E."/>
            <person name="Rose J.K.C."/>
            <person name="Tang K."/>
        </authorList>
    </citation>
    <scope>NUCLEOTIDE SEQUENCE [LARGE SCALE GENOMIC DNA]</scope>
    <source>
        <strain evidence="4">cv. Huhao1</strain>
        <tissue evidence="3">Leaf</tissue>
    </source>
</reference>
<dbReference type="STRING" id="35608.A0A2U1PAQ0"/>
<feature type="domain" description="HD-Zip IV C-terminal" evidence="2">
    <location>
        <begin position="22"/>
        <end position="111"/>
    </location>
</feature>
<comment type="caution">
    <text evidence="3">The sequence shown here is derived from an EMBL/GenBank/DDBJ whole genome shotgun (WGS) entry which is preliminary data.</text>
</comment>
<dbReference type="Pfam" id="PF25797">
    <property type="entry name" value="PDF2_C"/>
    <property type="match status" value="1"/>
</dbReference>
<evidence type="ECO:0000256" key="1">
    <source>
        <dbReference type="SAM" id="MobiDB-lite"/>
    </source>
</evidence>
<feature type="compositionally biased region" description="Low complexity" evidence="1">
    <location>
        <begin position="137"/>
        <end position="151"/>
    </location>
</feature>
<evidence type="ECO:0000259" key="2">
    <source>
        <dbReference type="Pfam" id="PF25797"/>
    </source>
</evidence>
<dbReference type="Proteomes" id="UP000245207">
    <property type="component" value="Unassembled WGS sequence"/>
</dbReference>
<sequence length="209" mass="22640">MALTFGRILILKEMKVHTTLRSGDDGMIFGAAATVHLSHSPEFVFEMLTDERNRHKWDVLGGLKPQKKIDVYKTGTLPGNYISILQVDDTTESNGTPLELQEANAKSFESIKLGKEAINTPLMTRLGFYISPGDHQTAMSPTAAAGSSSTSSGGGGSSVTLAAQMKPNSQPSEETEMQMMKFAAKAIKETILKVDGILYEKDLETLVTL</sequence>
<dbReference type="InterPro" id="IPR042160">
    <property type="entry name" value="HD-Zip_IV"/>
</dbReference>
<dbReference type="PANTHER" id="PTHR45654:SF1">
    <property type="entry name" value="HOMEOBOX-LEUCINE ZIPPER PROTEIN HDG11"/>
    <property type="match status" value="1"/>
</dbReference>
<proteinExistence type="predicted"/>
<evidence type="ECO:0000313" key="4">
    <source>
        <dbReference type="Proteomes" id="UP000245207"/>
    </source>
</evidence>
<keyword evidence="4" id="KW-1185">Reference proteome</keyword>
<evidence type="ECO:0000313" key="3">
    <source>
        <dbReference type="EMBL" id="PWA82823.1"/>
    </source>
</evidence>
<dbReference type="EMBL" id="PKPP01001425">
    <property type="protein sequence ID" value="PWA82823.1"/>
    <property type="molecule type" value="Genomic_DNA"/>
</dbReference>
<accession>A0A2U1PAQ0</accession>
<name>A0A2U1PAQ0_ARTAN</name>